<dbReference type="OrthoDB" id="1654884at2759"/>
<sequence>MLRLRALRISTAPRWTMLYQRPRAAFMATLPGMSEGEVLKEETPASPDTAARAPPPHMPSAVTMSQFFAASMVPKIHEDPELKAFDTSQPPVGSAYPPPSTTPPKTNPVKTISEVTDVKELRHYGLHVKSTRNNTWGDMWVQGTQAVGVRSRVHVRDEGHRVPGELKVKEPKMKVNLFLKGFGQGRDAVHKALISSEGEVVRNAISRVTDITPAKIGGTRAKKRRRL</sequence>
<dbReference type="AlphaFoldDB" id="A0A8K0XU39"/>
<accession>A0A8K0XU39</accession>
<evidence type="ECO:0008006" key="6">
    <source>
        <dbReference type="Google" id="ProtNLM"/>
    </source>
</evidence>
<feature type="compositionally biased region" description="Pro residues" evidence="3">
    <location>
        <begin position="96"/>
        <end position="106"/>
    </location>
</feature>
<name>A0A8K0XU39_9AGAR</name>
<organism evidence="4 5">
    <name type="scientific">Cristinia sonorae</name>
    <dbReference type="NCBI Taxonomy" id="1940300"/>
    <lineage>
        <taxon>Eukaryota</taxon>
        <taxon>Fungi</taxon>
        <taxon>Dikarya</taxon>
        <taxon>Basidiomycota</taxon>
        <taxon>Agaricomycotina</taxon>
        <taxon>Agaricomycetes</taxon>
        <taxon>Agaricomycetidae</taxon>
        <taxon>Agaricales</taxon>
        <taxon>Pleurotineae</taxon>
        <taxon>Stephanosporaceae</taxon>
        <taxon>Cristinia</taxon>
    </lineage>
</organism>
<dbReference type="Gene3D" id="3.30.420.80">
    <property type="entry name" value="Ribosomal protein S11"/>
    <property type="match status" value="1"/>
</dbReference>
<evidence type="ECO:0000256" key="1">
    <source>
        <dbReference type="ARBA" id="ARBA00022980"/>
    </source>
</evidence>
<dbReference type="GO" id="GO:1990904">
    <property type="term" value="C:ribonucleoprotein complex"/>
    <property type="evidence" value="ECO:0007669"/>
    <property type="project" value="UniProtKB-KW"/>
</dbReference>
<feature type="region of interest" description="Disordered" evidence="3">
    <location>
        <begin position="83"/>
        <end position="108"/>
    </location>
</feature>
<proteinExistence type="predicted"/>
<dbReference type="SUPFAM" id="SSF53137">
    <property type="entry name" value="Translational machinery components"/>
    <property type="match status" value="1"/>
</dbReference>
<dbReference type="GO" id="GO:0005840">
    <property type="term" value="C:ribosome"/>
    <property type="evidence" value="ECO:0007669"/>
    <property type="project" value="UniProtKB-KW"/>
</dbReference>
<keyword evidence="5" id="KW-1185">Reference proteome</keyword>
<dbReference type="EMBL" id="JAEVFJ010000003">
    <property type="protein sequence ID" value="KAH8106285.1"/>
    <property type="molecule type" value="Genomic_DNA"/>
</dbReference>
<comment type="caution">
    <text evidence="4">The sequence shown here is derived from an EMBL/GenBank/DDBJ whole genome shotgun (WGS) entry which is preliminary data.</text>
</comment>
<dbReference type="GO" id="GO:0003735">
    <property type="term" value="F:structural constituent of ribosome"/>
    <property type="evidence" value="ECO:0007669"/>
    <property type="project" value="InterPro"/>
</dbReference>
<dbReference type="GO" id="GO:0006412">
    <property type="term" value="P:translation"/>
    <property type="evidence" value="ECO:0007669"/>
    <property type="project" value="InterPro"/>
</dbReference>
<evidence type="ECO:0000313" key="4">
    <source>
        <dbReference type="EMBL" id="KAH8106285.1"/>
    </source>
</evidence>
<keyword evidence="2" id="KW-0687">Ribonucleoprotein</keyword>
<gene>
    <name evidence="4" type="ORF">BXZ70DRAFT_1004550</name>
</gene>
<protein>
    <recommendedName>
        <fullName evidence="6">Ribosomal protein S11</fullName>
    </recommendedName>
</protein>
<dbReference type="Proteomes" id="UP000813824">
    <property type="component" value="Unassembled WGS sequence"/>
</dbReference>
<keyword evidence="1" id="KW-0689">Ribosomal protein</keyword>
<evidence type="ECO:0000256" key="3">
    <source>
        <dbReference type="SAM" id="MobiDB-lite"/>
    </source>
</evidence>
<reference evidence="4" key="1">
    <citation type="journal article" date="2021" name="New Phytol.">
        <title>Evolutionary innovations through gain and loss of genes in the ectomycorrhizal Boletales.</title>
        <authorList>
            <person name="Wu G."/>
            <person name="Miyauchi S."/>
            <person name="Morin E."/>
            <person name="Kuo A."/>
            <person name="Drula E."/>
            <person name="Varga T."/>
            <person name="Kohler A."/>
            <person name="Feng B."/>
            <person name="Cao Y."/>
            <person name="Lipzen A."/>
            <person name="Daum C."/>
            <person name="Hundley H."/>
            <person name="Pangilinan J."/>
            <person name="Johnson J."/>
            <person name="Barry K."/>
            <person name="LaButti K."/>
            <person name="Ng V."/>
            <person name="Ahrendt S."/>
            <person name="Min B."/>
            <person name="Choi I.G."/>
            <person name="Park H."/>
            <person name="Plett J.M."/>
            <person name="Magnuson J."/>
            <person name="Spatafora J.W."/>
            <person name="Nagy L.G."/>
            <person name="Henrissat B."/>
            <person name="Grigoriev I.V."/>
            <person name="Yang Z.L."/>
            <person name="Xu J."/>
            <person name="Martin F.M."/>
        </authorList>
    </citation>
    <scope>NUCLEOTIDE SEQUENCE</scope>
    <source>
        <strain evidence="4">KKN 215</strain>
    </source>
</reference>
<evidence type="ECO:0000256" key="2">
    <source>
        <dbReference type="ARBA" id="ARBA00023274"/>
    </source>
</evidence>
<dbReference type="InterPro" id="IPR036967">
    <property type="entry name" value="Ribosomal_uS11_sf"/>
</dbReference>
<evidence type="ECO:0000313" key="5">
    <source>
        <dbReference type="Proteomes" id="UP000813824"/>
    </source>
</evidence>